<dbReference type="GO" id="GO:0051011">
    <property type="term" value="F:microtubule minus-end binding"/>
    <property type="evidence" value="ECO:0007669"/>
    <property type="project" value="TreeGrafter"/>
</dbReference>
<feature type="region of interest" description="Disordered" evidence="7">
    <location>
        <begin position="514"/>
        <end position="555"/>
    </location>
</feature>
<dbReference type="AlphaFoldDB" id="A0A6A4HM49"/>
<keyword evidence="3 6" id="KW-0963">Cytoplasm</keyword>
<evidence type="ECO:0000256" key="1">
    <source>
        <dbReference type="ARBA" id="ARBA00004267"/>
    </source>
</evidence>
<dbReference type="GO" id="GO:0007020">
    <property type="term" value="P:microtubule nucleation"/>
    <property type="evidence" value="ECO:0007669"/>
    <property type="project" value="InterPro"/>
</dbReference>
<dbReference type="Pfam" id="PF04130">
    <property type="entry name" value="GCP_C_terminal"/>
    <property type="match status" value="1"/>
</dbReference>
<dbReference type="GO" id="GO:0031122">
    <property type="term" value="P:cytoplasmic microtubule organization"/>
    <property type="evidence" value="ECO:0007669"/>
    <property type="project" value="TreeGrafter"/>
</dbReference>
<evidence type="ECO:0000259" key="9">
    <source>
        <dbReference type="Pfam" id="PF17681"/>
    </source>
</evidence>
<dbReference type="GO" id="GO:0000922">
    <property type="term" value="C:spindle pole"/>
    <property type="evidence" value="ECO:0007669"/>
    <property type="project" value="InterPro"/>
</dbReference>
<gene>
    <name evidence="10" type="ORF">BT96DRAFT_965940</name>
</gene>
<dbReference type="GO" id="GO:0005874">
    <property type="term" value="C:microtubule"/>
    <property type="evidence" value="ECO:0007669"/>
    <property type="project" value="UniProtKB-KW"/>
</dbReference>
<dbReference type="EMBL" id="ML769482">
    <property type="protein sequence ID" value="KAE9398478.1"/>
    <property type="molecule type" value="Genomic_DNA"/>
</dbReference>
<keyword evidence="4 6" id="KW-0493">Microtubule</keyword>
<dbReference type="GO" id="GO:0051321">
    <property type="term" value="P:meiotic cell cycle"/>
    <property type="evidence" value="ECO:0007669"/>
    <property type="project" value="TreeGrafter"/>
</dbReference>
<dbReference type="Proteomes" id="UP000799118">
    <property type="component" value="Unassembled WGS sequence"/>
</dbReference>
<evidence type="ECO:0000256" key="4">
    <source>
        <dbReference type="ARBA" id="ARBA00022701"/>
    </source>
</evidence>
<dbReference type="OrthoDB" id="1608002at2759"/>
<evidence type="ECO:0000256" key="2">
    <source>
        <dbReference type="ARBA" id="ARBA00010337"/>
    </source>
</evidence>
<evidence type="ECO:0000256" key="7">
    <source>
        <dbReference type="SAM" id="MobiDB-lite"/>
    </source>
</evidence>
<evidence type="ECO:0000256" key="5">
    <source>
        <dbReference type="ARBA" id="ARBA00023212"/>
    </source>
</evidence>
<feature type="compositionally biased region" description="Polar residues" evidence="7">
    <location>
        <begin position="527"/>
        <end position="555"/>
    </location>
</feature>
<keyword evidence="11" id="KW-1185">Reference proteome</keyword>
<feature type="domain" description="Gamma tubulin complex component protein N-terminal" evidence="9">
    <location>
        <begin position="2"/>
        <end position="275"/>
    </location>
</feature>
<keyword evidence="5 6" id="KW-0206">Cytoskeleton</keyword>
<evidence type="ECO:0000256" key="6">
    <source>
        <dbReference type="RuleBase" id="RU363050"/>
    </source>
</evidence>
<evidence type="ECO:0000259" key="8">
    <source>
        <dbReference type="Pfam" id="PF04130"/>
    </source>
</evidence>
<dbReference type="InterPro" id="IPR041470">
    <property type="entry name" value="GCP_N"/>
</dbReference>
<dbReference type="InterPro" id="IPR040457">
    <property type="entry name" value="GCP_C"/>
</dbReference>
<comment type="subcellular location">
    <subcellularLocation>
        <location evidence="1 6">Cytoplasm</location>
        <location evidence="1 6">Cytoskeleton</location>
        <location evidence="1 6">Microtubule organizing center</location>
    </subcellularLocation>
</comment>
<dbReference type="GO" id="GO:0043015">
    <property type="term" value="F:gamma-tubulin binding"/>
    <property type="evidence" value="ECO:0007669"/>
    <property type="project" value="InterPro"/>
</dbReference>
<dbReference type="GO" id="GO:0044732">
    <property type="term" value="C:mitotic spindle pole body"/>
    <property type="evidence" value="ECO:0007669"/>
    <property type="project" value="TreeGrafter"/>
</dbReference>
<evidence type="ECO:0000313" key="10">
    <source>
        <dbReference type="EMBL" id="KAE9398478.1"/>
    </source>
</evidence>
<dbReference type="PANTHER" id="PTHR19302">
    <property type="entry name" value="GAMMA TUBULIN COMPLEX PROTEIN"/>
    <property type="match status" value="1"/>
</dbReference>
<dbReference type="GO" id="GO:0000930">
    <property type="term" value="C:gamma-tubulin complex"/>
    <property type="evidence" value="ECO:0007669"/>
    <property type="project" value="TreeGrafter"/>
</dbReference>
<organism evidence="10 11">
    <name type="scientific">Gymnopus androsaceus JB14</name>
    <dbReference type="NCBI Taxonomy" id="1447944"/>
    <lineage>
        <taxon>Eukaryota</taxon>
        <taxon>Fungi</taxon>
        <taxon>Dikarya</taxon>
        <taxon>Basidiomycota</taxon>
        <taxon>Agaricomycotina</taxon>
        <taxon>Agaricomycetes</taxon>
        <taxon>Agaricomycetidae</taxon>
        <taxon>Agaricales</taxon>
        <taxon>Marasmiineae</taxon>
        <taxon>Omphalotaceae</taxon>
        <taxon>Gymnopus</taxon>
    </lineage>
</organism>
<proteinExistence type="inferred from homology"/>
<protein>
    <recommendedName>
        <fullName evidence="6">Spindle pole body component</fullName>
    </recommendedName>
</protein>
<dbReference type="InterPro" id="IPR042241">
    <property type="entry name" value="GCP_C_sf"/>
</dbReference>
<dbReference type="PANTHER" id="PTHR19302:SF27">
    <property type="entry name" value="GAMMA-TUBULIN COMPLEX COMPONENT 4"/>
    <property type="match status" value="1"/>
</dbReference>
<feature type="region of interest" description="Disordered" evidence="7">
    <location>
        <begin position="689"/>
        <end position="712"/>
    </location>
</feature>
<evidence type="ECO:0000313" key="11">
    <source>
        <dbReference type="Proteomes" id="UP000799118"/>
    </source>
</evidence>
<dbReference type="Pfam" id="PF17681">
    <property type="entry name" value="GCP_N_terminal"/>
    <property type="match status" value="1"/>
</dbReference>
<evidence type="ECO:0000256" key="3">
    <source>
        <dbReference type="ARBA" id="ARBA00022490"/>
    </source>
</evidence>
<reference evidence="10" key="1">
    <citation type="journal article" date="2019" name="Environ. Microbiol.">
        <title>Fungal ecological strategies reflected in gene transcription - a case study of two litter decomposers.</title>
        <authorList>
            <person name="Barbi F."/>
            <person name="Kohler A."/>
            <person name="Barry K."/>
            <person name="Baskaran P."/>
            <person name="Daum C."/>
            <person name="Fauchery L."/>
            <person name="Ihrmark K."/>
            <person name="Kuo A."/>
            <person name="LaButti K."/>
            <person name="Lipzen A."/>
            <person name="Morin E."/>
            <person name="Grigoriev I.V."/>
            <person name="Henrissat B."/>
            <person name="Lindahl B."/>
            <person name="Martin F."/>
        </authorList>
    </citation>
    <scope>NUCLEOTIDE SEQUENCE</scope>
    <source>
        <strain evidence="10">JB14</strain>
    </source>
</reference>
<accession>A0A6A4HM49</accession>
<feature type="domain" description="Gamma tubulin complex component C-terminal" evidence="8">
    <location>
        <begin position="293"/>
        <end position="729"/>
    </location>
</feature>
<comment type="similarity">
    <text evidence="2 6">Belongs to the TUBGCP family.</text>
</comment>
<dbReference type="GO" id="GO:0051225">
    <property type="term" value="P:spindle assembly"/>
    <property type="evidence" value="ECO:0007669"/>
    <property type="project" value="TreeGrafter"/>
</dbReference>
<dbReference type="Gene3D" id="1.20.120.1900">
    <property type="entry name" value="Gamma-tubulin complex, C-terminal domain"/>
    <property type="match status" value="1"/>
</dbReference>
<dbReference type="GO" id="GO:0000278">
    <property type="term" value="P:mitotic cell cycle"/>
    <property type="evidence" value="ECO:0007669"/>
    <property type="project" value="TreeGrafter"/>
</dbReference>
<sequence length="752" mass="83113">MIAELLLVLGGHPSSLFPKDHTIHPSFSPLLHPGERQCIESLGICGFRYRTIQRSCAQLQSSSSRYVSAICSQIRHILKDEYETLVISTEEKVLRNDANFVGSRSFVPLSSIRATFAEWDAPLASLVTLMEELESRKDIQPGPLIDLLLERSKTGVNRIASIFTQLSHAVERVWRVQLIAFIVHGSISAVDPLVSESYAFLEGSVPSCISAQSRDSILYIGRAIATVKAAKWQKQLPTTLALEHAKALDSVFPDDQPNFDRVISQIRTSVSEWLWMNVLTLQAVEEAVDTFANYFLLRNGEFSLSLIREIERLKISRLTVRSRSTTMIREQDLNLALLRASLGTTAQHDPALSHLRILLPSGPLRPLLPSLGGALTNSLSQSTASPLDSSLFTGALLGTPLQLTYAVSWPLDLFVHPTELSSYGALFSYLSALRKTHNSIHTCWSSLSNTQRARRRWTGLGEGGTAGDLEARKELLRCGWGVVRDAGWFLDTLLGYVMIDVVDVEYGRLKKQLRSQGGEDEHRKHGSMSTEPSTTSVHGKQASMPTSRSTASNLGGPTLTRLDFTTLRQIHATYLDRLLTGCLLTNPEVTAVLASIFEVCERFVAQVERWGGDILPALLFEGSLKGGDGEEVGALVKERRAIVIEINETLHDLLITFYEHLSSSTFQRPFASSSADASKSMAMGGHTTFNMSRIPMPNASKSRMPSDKTESMDVRRHVERLMLRLDFNGGFSKFSWGKKGKNDDILGDLAGS</sequence>
<dbReference type="InterPro" id="IPR007259">
    <property type="entry name" value="GCP"/>
</dbReference>
<name>A0A6A4HM49_9AGAR</name>